<organism evidence="1 2">
    <name type="scientific">Pipra filicauda</name>
    <name type="common">Wire-tailed manakin</name>
    <dbReference type="NCBI Taxonomy" id="649802"/>
    <lineage>
        <taxon>Eukaryota</taxon>
        <taxon>Metazoa</taxon>
        <taxon>Chordata</taxon>
        <taxon>Craniata</taxon>
        <taxon>Vertebrata</taxon>
        <taxon>Euteleostomi</taxon>
        <taxon>Archelosauria</taxon>
        <taxon>Archosauria</taxon>
        <taxon>Dinosauria</taxon>
        <taxon>Saurischia</taxon>
        <taxon>Theropoda</taxon>
        <taxon>Coelurosauria</taxon>
        <taxon>Aves</taxon>
        <taxon>Neognathae</taxon>
        <taxon>Neoaves</taxon>
        <taxon>Telluraves</taxon>
        <taxon>Australaves</taxon>
        <taxon>Passeriformes</taxon>
        <taxon>Pipridae</taxon>
        <taxon>Pipra</taxon>
    </lineage>
</organism>
<protein>
    <submittedName>
        <fullName evidence="2">Uncharacterized protein LOC120324783</fullName>
    </submittedName>
</protein>
<reference evidence="2" key="1">
    <citation type="submission" date="2025-08" db="UniProtKB">
        <authorList>
            <consortium name="RefSeq"/>
        </authorList>
    </citation>
    <scope>IDENTIFICATION</scope>
    <source>
        <tissue evidence="2">Muscle</tissue>
    </source>
</reference>
<dbReference type="PROSITE" id="PS51257">
    <property type="entry name" value="PROKAR_LIPOPROTEIN"/>
    <property type="match status" value="1"/>
</dbReference>
<proteinExistence type="predicted"/>
<dbReference type="Proteomes" id="UP000504627">
    <property type="component" value="Unplaced"/>
</dbReference>
<dbReference type="RefSeq" id="XP_039244931.1">
    <property type="nucleotide sequence ID" value="XM_039388997.1"/>
</dbReference>
<dbReference type="GeneID" id="120324783"/>
<dbReference type="InParanoid" id="A0A7R5KUU7"/>
<sequence length="251" mass="27573">MRVTDAVWARLDREAGCLSPGAPSAGAISGSCIDLCIQICPARPRVLAPRRAKAMEGQRSVRGFQNLWCEPEQLGATASHLTNIYPGTRRRSTVRSLGRRPSLSPLAAGAGGAAGRPELAKIYLAVLIRAEALWWPPQQSGGSSNKTSEKRKKLFERLAFSSFSPFPIKFLFLRPLLVRGLNAFLLRGLRGSQTKSFKIITEQLLVAIELLFTGCQTEARLLDGNKLKTPFAIQYCSCQYLRKNSENAPKT</sequence>
<accession>A0A7R5KUU7</accession>
<gene>
    <name evidence="2" type="primary">LOC120324783</name>
</gene>
<keyword evidence="1" id="KW-1185">Reference proteome</keyword>
<name>A0A7R5KUU7_9PASS</name>
<evidence type="ECO:0000313" key="2">
    <source>
        <dbReference type="RefSeq" id="XP_039244931.1"/>
    </source>
</evidence>
<dbReference type="AlphaFoldDB" id="A0A7R5KUU7"/>
<evidence type="ECO:0000313" key="1">
    <source>
        <dbReference type="Proteomes" id="UP000504627"/>
    </source>
</evidence>